<sequence length="65" mass="6702">QGLLDELIASSPLAAGGFIDPAAVRAALAQAARGQNATVIADLHQLIVTCWWLTGQTVGKEVTVC</sequence>
<dbReference type="RefSeq" id="WP_279933293.1">
    <property type="nucleotide sequence ID" value="NZ_JARWBG010000091.1"/>
</dbReference>
<keyword evidence="2" id="KW-1185">Reference proteome</keyword>
<feature type="non-terminal residue" evidence="1">
    <location>
        <position position="1"/>
    </location>
</feature>
<evidence type="ECO:0000313" key="1">
    <source>
        <dbReference type="EMBL" id="MDH2393914.1"/>
    </source>
</evidence>
<accession>A0ABT6HYW8</accession>
<dbReference type="Proteomes" id="UP001223144">
    <property type="component" value="Unassembled WGS sequence"/>
</dbReference>
<organism evidence="1 2">
    <name type="scientific">Streptomyces chengmaiensis</name>
    <dbReference type="NCBI Taxonomy" id="3040919"/>
    <lineage>
        <taxon>Bacteria</taxon>
        <taxon>Bacillati</taxon>
        <taxon>Actinomycetota</taxon>
        <taxon>Actinomycetes</taxon>
        <taxon>Kitasatosporales</taxon>
        <taxon>Streptomycetaceae</taxon>
        <taxon>Streptomyces</taxon>
    </lineage>
</organism>
<evidence type="ECO:0000313" key="2">
    <source>
        <dbReference type="Proteomes" id="UP001223144"/>
    </source>
</evidence>
<gene>
    <name evidence="1" type="ORF">QCN29_35200</name>
</gene>
<reference evidence="1 2" key="1">
    <citation type="submission" date="2023-04" db="EMBL/GenBank/DDBJ databases">
        <title>Streptomyces chengmaiensis sp. nov. isolated from the stem of mangrove plant in Hainan.</title>
        <authorList>
            <person name="Huang X."/>
            <person name="Zhou S."/>
            <person name="Chu X."/>
            <person name="Xie Y."/>
            <person name="Lin Y."/>
        </authorList>
    </citation>
    <scope>NUCLEOTIDE SEQUENCE [LARGE SCALE GENOMIC DNA]</scope>
    <source>
        <strain evidence="1 2">HNM0663</strain>
    </source>
</reference>
<comment type="caution">
    <text evidence="1">The sequence shown here is derived from an EMBL/GenBank/DDBJ whole genome shotgun (WGS) entry which is preliminary data.</text>
</comment>
<protein>
    <submittedName>
        <fullName evidence="1">Uncharacterized protein</fullName>
    </submittedName>
</protein>
<proteinExistence type="predicted"/>
<dbReference type="EMBL" id="JARWBG010000091">
    <property type="protein sequence ID" value="MDH2393914.1"/>
    <property type="molecule type" value="Genomic_DNA"/>
</dbReference>
<name>A0ABT6HYW8_9ACTN</name>